<dbReference type="PANTHER" id="PTHR12806:SF0">
    <property type="entry name" value="VACUOLAR-SORTING PROTEIN SNF8"/>
    <property type="match status" value="1"/>
</dbReference>
<sequence length="258" mass="28728">MALRRGAGLAAFERHKADIQSYATLSESLTRQSLDALEVQLDHFRMTLQRFASSHREDIKKDPEFRAQFQQMCISIGVDPLAGPQKGGWWAEMLGMGDWQYELGVQIVDVCVGTRDKNGGMIDMRELLRLLNKLRGIAVLEGKESSTPGAVTEEDVLRSIKTLKPLGAGYEIIHIGSRKMVRSIVKELDMDQAKVLEIAESVGGKVWAELVAEAAGWPVDRAVAALENMLLRDGSCWIDDQDPEASAVYWVISVLEWE</sequence>
<dbReference type="EMBL" id="CAFZ01000011">
    <property type="protein sequence ID" value="CCA67265.1"/>
    <property type="molecule type" value="Genomic_DNA"/>
</dbReference>
<dbReference type="Gene3D" id="1.10.10.10">
    <property type="entry name" value="Winged helix-like DNA-binding domain superfamily/Winged helix DNA-binding domain"/>
    <property type="match status" value="2"/>
</dbReference>
<dbReference type="STRING" id="1109443.G4T7E2"/>
<evidence type="ECO:0000313" key="2">
    <source>
        <dbReference type="EMBL" id="CCA67265.1"/>
    </source>
</evidence>
<evidence type="ECO:0000256" key="1">
    <source>
        <dbReference type="ARBA" id="ARBA00009834"/>
    </source>
</evidence>
<evidence type="ECO:0000313" key="3">
    <source>
        <dbReference type="Proteomes" id="UP000007148"/>
    </source>
</evidence>
<dbReference type="Gene3D" id="6.10.140.180">
    <property type="match status" value="1"/>
</dbReference>
<organism evidence="2 3">
    <name type="scientific">Serendipita indica (strain DSM 11827)</name>
    <name type="common">Root endophyte fungus</name>
    <name type="synonym">Piriformospora indica</name>
    <dbReference type="NCBI Taxonomy" id="1109443"/>
    <lineage>
        <taxon>Eukaryota</taxon>
        <taxon>Fungi</taxon>
        <taxon>Dikarya</taxon>
        <taxon>Basidiomycota</taxon>
        <taxon>Agaricomycotina</taxon>
        <taxon>Agaricomycetes</taxon>
        <taxon>Sebacinales</taxon>
        <taxon>Serendipitaceae</taxon>
        <taxon>Serendipita</taxon>
    </lineage>
</organism>
<dbReference type="InterPro" id="IPR036388">
    <property type="entry name" value="WH-like_DNA-bd_sf"/>
</dbReference>
<dbReference type="InterPro" id="IPR036390">
    <property type="entry name" value="WH_DNA-bd_sf"/>
</dbReference>
<dbReference type="FunCoup" id="G4T7E2">
    <property type="interactions" value="223"/>
</dbReference>
<dbReference type="InterPro" id="IPR016689">
    <property type="entry name" value="ESCRT-2_cplx_Snf8"/>
</dbReference>
<comment type="similarity">
    <text evidence="1">Belongs to the SNF8 family.</text>
</comment>
<dbReference type="InterPro" id="IPR040608">
    <property type="entry name" value="Snf8/Vps36"/>
</dbReference>
<dbReference type="OMA" id="QIVEVCM"/>
<dbReference type="GO" id="GO:0000814">
    <property type="term" value="C:ESCRT II complex"/>
    <property type="evidence" value="ECO:0007669"/>
    <property type="project" value="InterPro"/>
</dbReference>
<dbReference type="Proteomes" id="UP000007148">
    <property type="component" value="Unassembled WGS sequence"/>
</dbReference>
<dbReference type="SUPFAM" id="SSF46785">
    <property type="entry name" value="Winged helix' DNA-binding domain"/>
    <property type="match status" value="2"/>
</dbReference>
<proteinExistence type="inferred from homology"/>
<reference evidence="2 3" key="1">
    <citation type="journal article" date="2011" name="PLoS Pathog.">
        <title>Endophytic Life Strategies Decoded by Genome and Transcriptome Analyses of the Mutualistic Root Symbiont Piriformospora indica.</title>
        <authorList>
            <person name="Zuccaro A."/>
            <person name="Lahrmann U."/>
            <person name="Guldener U."/>
            <person name="Langen G."/>
            <person name="Pfiffi S."/>
            <person name="Biedenkopf D."/>
            <person name="Wong P."/>
            <person name="Samans B."/>
            <person name="Grimm C."/>
            <person name="Basiewicz M."/>
            <person name="Murat C."/>
            <person name="Martin F."/>
            <person name="Kogel K.H."/>
        </authorList>
    </citation>
    <scope>NUCLEOTIDE SEQUENCE [LARGE SCALE GENOMIC DNA]</scope>
    <source>
        <strain evidence="2 3">DSM 11827</strain>
    </source>
</reference>
<protein>
    <submittedName>
        <fullName evidence="2">Related to SNF8-protein involved in glucose derepression</fullName>
    </submittedName>
</protein>
<dbReference type="HOGENOM" id="CLU_070147_0_0_1"/>
<dbReference type="OrthoDB" id="283883at2759"/>
<comment type="caution">
    <text evidence="2">The sequence shown here is derived from an EMBL/GenBank/DDBJ whole genome shotgun (WGS) entry which is preliminary data.</text>
</comment>
<dbReference type="AlphaFoldDB" id="G4T7E2"/>
<dbReference type="eggNOG" id="KOG3341">
    <property type="taxonomic scope" value="Eukaryota"/>
</dbReference>
<keyword evidence="3" id="KW-1185">Reference proteome</keyword>
<dbReference type="Pfam" id="PF04157">
    <property type="entry name" value="EAP30"/>
    <property type="match status" value="1"/>
</dbReference>
<dbReference type="PANTHER" id="PTHR12806">
    <property type="entry name" value="EAP30 SUBUNIT OF ELL COMPLEX"/>
    <property type="match status" value="1"/>
</dbReference>
<dbReference type="GO" id="GO:0043328">
    <property type="term" value="P:protein transport to vacuole involved in ubiquitin-dependent protein catabolic process via the multivesicular body sorting pathway"/>
    <property type="evidence" value="ECO:0007669"/>
    <property type="project" value="TreeGrafter"/>
</dbReference>
<gene>
    <name evidence="2" type="ORF">PIIN_01098</name>
</gene>
<accession>G4T7E2</accession>
<dbReference type="InParanoid" id="G4T7E2"/>
<name>G4T7E2_SERID</name>